<dbReference type="GO" id="GO:0009279">
    <property type="term" value="C:cell outer membrane"/>
    <property type="evidence" value="ECO:0007669"/>
    <property type="project" value="UniProtKB-SubCell"/>
</dbReference>
<dbReference type="EMBL" id="JACIBY010000032">
    <property type="protein sequence ID" value="MBB3842283.1"/>
    <property type="molecule type" value="Genomic_DNA"/>
</dbReference>
<proteinExistence type="predicted"/>
<dbReference type="InterPro" id="IPR008969">
    <property type="entry name" value="CarboxyPept-like_regulatory"/>
</dbReference>
<keyword evidence="2" id="KW-0472">Membrane</keyword>
<evidence type="ECO:0000313" key="5">
    <source>
        <dbReference type="Proteomes" id="UP000541352"/>
    </source>
</evidence>
<organism evidence="4 5">
    <name type="scientific">Runella defluvii</name>
    <dbReference type="NCBI Taxonomy" id="370973"/>
    <lineage>
        <taxon>Bacteria</taxon>
        <taxon>Pseudomonadati</taxon>
        <taxon>Bacteroidota</taxon>
        <taxon>Cytophagia</taxon>
        <taxon>Cytophagales</taxon>
        <taxon>Spirosomataceae</taxon>
        <taxon>Runella</taxon>
    </lineage>
</organism>
<keyword evidence="5" id="KW-1185">Reference proteome</keyword>
<dbReference type="Pfam" id="PF13620">
    <property type="entry name" value="CarboxypepD_reg"/>
    <property type="match status" value="1"/>
</dbReference>
<protein>
    <recommendedName>
        <fullName evidence="6">TonB-dependent receptor</fullName>
    </recommendedName>
</protein>
<dbReference type="SUPFAM" id="SSF56935">
    <property type="entry name" value="Porins"/>
    <property type="match status" value="1"/>
</dbReference>
<keyword evidence="3" id="KW-0998">Cell outer membrane</keyword>
<comment type="caution">
    <text evidence="4">The sequence shown here is derived from an EMBL/GenBank/DDBJ whole genome shotgun (WGS) entry which is preliminary data.</text>
</comment>
<evidence type="ECO:0008006" key="6">
    <source>
        <dbReference type="Google" id="ProtNLM"/>
    </source>
</evidence>
<dbReference type="RefSeq" id="WP_183980544.1">
    <property type="nucleotide sequence ID" value="NZ_JACIBY010000032.1"/>
</dbReference>
<gene>
    <name evidence="4" type="ORF">FHS57_006314</name>
</gene>
<dbReference type="AlphaFoldDB" id="A0A7W5ZRE7"/>
<dbReference type="Gene3D" id="2.40.170.20">
    <property type="entry name" value="TonB-dependent receptor, beta-barrel domain"/>
    <property type="match status" value="1"/>
</dbReference>
<dbReference type="InterPro" id="IPR036942">
    <property type="entry name" value="Beta-barrel_TonB_sf"/>
</dbReference>
<comment type="subcellular location">
    <subcellularLocation>
        <location evidence="1">Cell outer membrane</location>
    </subcellularLocation>
</comment>
<dbReference type="SUPFAM" id="SSF49464">
    <property type="entry name" value="Carboxypeptidase regulatory domain-like"/>
    <property type="match status" value="1"/>
</dbReference>
<reference evidence="4 5" key="1">
    <citation type="submission" date="2020-08" db="EMBL/GenBank/DDBJ databases">
        <title>Genomic Encyclopedia of Type Strains, Phase IV (KMG-IV): sequencing the most valuable type-strain genomes for metagenomic binning, comparative biology and taxonomic classification.</title>
        <authorList>
            <person name="Goeker M."/>
        </authorList>
    </citation>
    <scope>NUCLEOTIDE SEQUENCE [LARGE SCALE GENOMIC DNA]</scope>
    <source>
        <strain evidence="4 5">DSM 17976</strain>
    </source>
</reference>
<name>A0A7W5ZRE7_9BACT</name>
<dbReference type="InterPro" id="IPR037066">
    <property type="entry name" value="Plug_dom_sf"/>
</dbReference>
<dbReference type="Gene3D" id="2.60.40.1120">
    <property type="entry name" value="Carboxypeptidase-like, regulatory domain"/>
    <property type="match status" value="1"/>
</dbReference>
<evidence type="ECO:0000256" key="1">
    <source>
        <dbReference type="ARBA" id="ARBA00004442"/>
    </source>
</evidence>
<sequence length="804" mass="90084">MQSYIRFKNNRFHHLFSRYSYVFIAVIFLLLSTPQITHSQTLTQTIRGIVVDKSLQTPIAGASIVLVGSQPLRGTTTSIEGDFVLPNVPIGRQTLKVTYMGYKESVMSNIVVNAGKELVLTIGLEEDITQLAEITVKPTVEKDKPLNDMATVSARTFSVEETQRYAAAVNDPARMATAYAGVMSADDGGNNIVIRGNSPNGLLWRMEGIDIPNPNHFSSLGASGGGISILSAQVLTNSDFMTGAFSAEYGNALSGVFDLKLRKGNNQKREYTVQAGLLGLDVAAEGPFSSTYKGSYLVNYRYSTLELLSKIGLPVGDFAQRFQDISYNISLPTQKLGKFTLFGFGGLSSSTGVAKADSTLWKTEGDKRFDEKFKSNTGAWGATHSLNFSPNALLKTVVLYSAYENGFTQKRYTDNYVFEPRYDEHYQLNKLSVSSTLNYKFSARLALRTGAIWSHQTYDFFREAWDAEAKKWERYVSSKGQTATLQVFAQANYKLTERLTANLGVHTLRLFLNDRQSIEPRASVKWDLATGQSLAVGYGLHSQTHPLALYFYSPTADDIPNRYPNQSLNFTKAHHLVFSYDRLLSEHTRLKTEAYYQSLYGVPVSANQRDAISILNVADGFISKQLANNGRGENYGFELTLERFLHNNFYYLVSGSIFKSRYQGSDEVWRSTRFDAGSALNVLVGKEWQLGQGKNNVLGINLKTTYMGGYRTTPIDLAASRRQGQTVWIDTQTNQDKLDAYFRSDVRVSWKRNKNGFTSTLSLDLQNATNRQNVYNHFFDSNLNEIRTVYQLPLIPVLNYRVEF</sequence>
<dbReference type="Gene3D" id="2.170.130.10">
    <property type="entry name" value="TonB-dependent receptor, plug domain"/>
    <property type="match status" value="1"/>
</dbReference>
<accession>A0A7W5ZRE7</accession>
<evidence type="ECO:0000256" key="3">
    <source>
        <dbReference type="ARBA" id="ARBA00023237"/>
    </source>
</evidence>
<evidence type="ECO:0000256" key="2">
    <source>
        <dbReference type="ARBA" id="ARBA00023136"/>
    </source>
</evidence>
<dbReference type="Proteomes" id="UP000541352">
    <property type="component" value="Unassembled WGS sequence"/>
</dbReference>
<evidence type="ECO:0000313" key="4">
    <source>
        <dbReference type="EMBL" id="MBB3842283.1"/>
    </source>
</evidence>